<dbReference type="EMBL" id="CP012752">
    <property type="protein sequence ID" value="ALG07184.1"/>
    <property type="molecule type" value="Genomic_DNA"/>
</dbReference>
<accession>A0A0N9HUQ1</accession>
<keyword evidence="1" id="KW-0472">Membrane</keyword>
<keyword evidence="1" id="KW-1133">Transmembrane helix</keyword>
<dbReference type="AlphaFoldDB" id="A0A0N9HUQ1"/>
<gene>
    <name evidence="2" type="ORF">AOZ06_09835</name>
</gene>
<organism evidence="2 3">
    <name type="scientific">Kibdelosporangium phytohabitans</name>
    <dbReference type="NCBI Taxonomy" id="860235"/>
    <lineage>
        <taxon>Bacteria</taxon>
        <taxon>Bacillati</taxon>
        <taxon>Actinomycetota</taxon>
        <taxon>Actinomycetes</taxon>
        <taxon>Pseudonocardiales</taxon>
        <taxon>Pseudonocardiaceae</taxon>
        <taxon>Kibdelosporangium</taxon>
    </lineage>
</organism>
<feature type="transmembrane region" description="Helical" evidence="1">
    <location>
        <begin position="38"/>
        <end position="59"/>
    </location>
</feature>
<dbReference type="OrthoDB" id="3633953at2"/>
<dbReference type="RefSeq" id="WP_054289153.1">
    <property type="nucleotide sequence ID" value="NZ_CP012752.1"/>
</dbReference>
<evidence type="ECO:0000256" key="1">
    <source>
        <dbReference type="SAM" id="Phobius"/>
    </source>
</evidence>
<evidence type="ECO:0000313" key="3">
    <source>
        <dbReference type="Proteomes" id="UP000063699"/>
    </source>
</evidence>
<dbReference type="Proteomes" id="UP000063699">
    <property type="component" value="Chromosome"/>
</dbReference>
<reference evidence="2 3" key="1">
    <citation type="submission" date="2015-07" db="EMBL/GenBank/DDBJ databases">
        <title>Genome sequencing of Kibdelosporangium phytohabitans.</title>
        <authorList>
            <person name="Qin S."/>
            <person name="Xing K."/>
        </authorList>
    </citation>
    <scope>NUCLEOTIDE SEQUENCE [LARGE SCALE GENOMIC DNA]</scope>
    <source>
        <strain evidence="2 3">KLBMP1111</strain>
    </source>
</reference>
<name>A0A0N9HUQ1_9PSEU</name>
<dbReference type="KEGG" id="kphy:AOZ06_09835"/>
<protein>
    <submittedName>
        <fullName evidence="2">Uncharacterized protein</fullName>
    </submittedName>
</protein>
<dbReference type="STRING" id="860235.AOZ06_09835"/>
<proteinExistence type="predicted"/>
<keyword evidence="1" id="KW-0812">Transmembrane</keyword>
<evidence type="ECO:0000313" key="2">
    <source>
        <dbReference type="EMBL" id="ALG07184.1"/>
    </source>
</evidence>
<keyword evidence="3" id="KW-1185">Reference proteome</keyword>
<sequence length="60" mass="6933">MRALEPLRRALRVVDWFEARGVYVPGEDNHPVSPWRDFGWLIASWLITVGLFVVFFAMAA</sequence>